<name>A0A3E2VEL5_CLOIN</name>
<dbReference type="AlphaFoldDB" id="A0A3E2VEL5"/>
<reference evidence="2 3" key="1">
    <citation type="submission" date="2018-08" db="EMBL/GenBank/DDBJ databases">
        <title>A genome reference for cultivated species of the human gut microbiota.</title>
        <authorList>
            <person name="Zou Y."/>
            <person name="Xue W."/>
            <person name="Luo G."/>
        </authorList>
    </citation>
    <scope>NUCLEOTIDE SEQUENCE [LARGE SCALE GENOMIC DNA]</scope>
    <source>
        <strain evidence="2 3">OF01-2LB</strain>
    </source>
</reference>
<evidence type="ECO:0000256" key="1">
    <source>
        <dbReference type="SAM" id="Phobius"/>
    </source>
</evidence>
<evidence type="ECO:0008006" key="4">
    <source>
        <dbReference type="Google" id="ProtNLM"/>
    </source>
</evidence>
<accession>A0A3E2VEL5</accession>
<feature type="transmembrane region" description="Helical" evidence="1">
    <location>
        <begin position="14"/>
        <end position="33"/>
    </location>
</feature>
<evidence type="ECO:0000313" key="3">
    <source>
        <dbReference type="Proteomes" id="UP000260025"/>
    </source>
</evidence>
<gene>
    <name evidence="2" type="ORF">DXA38_21560</name>
</gene>
<comment type="caution">
    <text evidence="2">The sequence shown here is derived from an EMBL/GenBank/DDBJ whole genome shotgun (WGS) entry which is preliminary data.</text>
</comment>
<organism evidence="2 3">
    <name type="scientific">Clostridium innocuum</name>
    <dbReference type="NCBI Taxonomy" id="1522"/>
    <lineage>
        <taxon>Bacteria</taxon>
        <taxon>Bacillati</taxon>
        <taxon>Bacillota</taxon>
        <taxon>Clostridia</taxon>
        <taxon>Eubacteriales</taxon>
        <taxon>Clostridiaceae</taxon>
        <taxon>Clostridium</taxon>
    </lineage>
</organism>
<dbReference type="RefSeq" id="WP_117444961.1">
    <property type="nucleotide sequence ID" value="NZ_JAKNHC010000162.1"/>
</dbReference>
<dbReference type="EMBL" id="QVEV01000066">
    <property type="protein sequence ID" value="RGC08977.1"/>
    <property type="molecule type" value="Genomic_DNA"/>
</dbReference>
<keyword evidence="1" id="KW-1133">Transmembrane helix</keyword>
<dbReference type="OrthoDB" id="2087872at2"/>
<keyword evidence="1" id="KW-0812">Transmembrane</keyword>
<keyword evidence="1" id="KW-0472">Membrane</keyword>
<protein>
    <recommendedName>
        <fullName evidence="4">tRNA (Uracil-5-)-methyltransferase</fullName>
    </recommendedName>
</protein>
<proteinExistence type="predicted"/>
<dbReference type="Proteomes" id="UP000260025">
    <property type="component" value="Unassembled WGS sequence"/>
</dbReference>
<sequence>MSEEQTAGKSRKKIISVLLLLLVIAGIGIWFFLGRDGFRFDSAAEDGTLDGMSEAQIQEMLDKKLSESMLAISINSSPVFKDGKSKGTLRIENAPNNRYNMKVRITMDSDEREIYHSDAIKPAQVIKEDYLDEELKKGTYPCTATFEAYDTKTNEKAGEASAKLKIKVKE</sequence>
<evidence type="ECO:0000313" key="2">
    <source>
        <dbReference type="EMBL" id="RGC08977.1"/>
    </source>
</evidence>